<keyword evidence="2" id="KW-1185">Reference proteome</keyword>
<dbReference type="Proteomes" id="UP000256964">
    <property type="component" value="Unassembled WGS sequence"/>
</dbReference>
<dbReference type="EMBL" id="KZ857383">
    <property type="protein sequence ID" value="RDX55073.1"/>
    <property type="molecule type" value="Genomic_DNA"/>
</dbReference>
<evidence type="ECO:0000313" key="2">
    <source>
        <dbReference type="Proteomes" id="UP000256964"/>
    </source>
</evidence>
<name>A0A371DR98_9APHY</name>
<accession>A0A371DR98</accession>
<proteinExistence type="predicted"/>
<gene>
    <name evidence="1" type="ORF">OH76DRAFT_864114</name>
</gene>
<protein>
    <submittedName>
        <fullName evidence="1">Uncharacterized protein</fullName>
    </submittedName>
</protein>
<dbReference type="AlphaFoldDB" id="A0A371DR98"/>
<evidence type="ECO:0000313" key="1">
    <source>
        <dbReference type="EMBL" id="RDX55073.1"/>
    </source>
</evidence>
<sequence length="161" mass="18005">MSQLGRRARGLRVPVHTGLWSRDDRDLNHSPPRCETSVDDLASPSDNAAVAAFYYVARGFASLFSGRREHRNPQKCCLSQLDMAIRNGAARGGPSETRAITRWQMPMVGIARRHGGPHWSGDLVKFCLECRARVPFSPGRHDGTYLLGRDGRDWRGDKVCM</sequence>
<organism evidence="1 2">
    <name type="scientific">Lentinus brumalis</name>
    <dbReference type="NCBI Taxonomy" id="2498619"/>
    <lineage>
        <taxon>Eukaryota</taxon>
        <taxon>Fungi</taxon>
        <taxon>Dikarya</taxon>
        <taxon>Basidiomycota</taxon>
        <taxon>Agaricomycotina</taxon>
        <taxon>Agaricomycetes</taxon>
        <taxon>Polyporales</taxon>
        <taxon>Polyporaceae</taxon>
        <taxon>Lentinus</taxon>
    </lineage>
</organism>
<reference evidence="1 2" key="1">
    <citation type="journal article" date="2018" name="Biotechnol. Biofuels">
        <title>Integrative visual omics of the white-rot fungus Polyporus brumalis exposes the biotechnological potential of its oxidative enzymes for delignifying raw plant biomass.</title>
        <authorList>
            <person name="Miyauchi S."/>
            <person name="Rancon A."/>
            <person name="Drula E."/>
            <person name="Hage H."/>
            <person name="Chaduli D."/>
            <person name="Favel A."/>
            <person name="Grisel S."/>
            <person name="Henrissat B."/>
            <person name="Herpoel-Gimbert I."/>
            <person name="Ruiz-Duenas F.J."/>
            <person name="Chevret D."/>
            <person name="Hainaut M."/>
            <person name="Lin J."/>
            <person name="Wang M."/>
            <person name="Pangilinan J."/>
            <person name="Lipzen A."/>
            <person name="Lesage-Meessen L."/>
            <person name="Navarro D."/>
            <person name="Riley R."/>
            <person name="Grigoriev I.V."/>
            <person name="Zhou S."/>
            <person name="Raouche S."/>
            <person name="Rosso M.N."/>
        </authorList>
    </citation>
    <scope>NUCLEOTIDE SEQUENCE [LARGE SCALE GENOMIC DNA]</scope>
    <source>
        <strain evidence="1 2">BRFM 1820</strain>
    </source>
</reference>